<name>A0A1H6UEM8_9GAMM</name>
<dbReference type="Proteomes" id="UP000242999">
    <property type="component" value="Unassembled WGS sequence"/>
</dbReference>
<evidence type="ECO:0000256" key="4">
    <source>
        <dbReference type="ARBA" id="ARBA00022833"/>
    </source>
</evidence>
<feature type="binding site" evidence="7">
    <location>
        <position position="125"/>
    </location>
    <ligand>
        <name>Zn(2+)</name>
        <dbReference type="ChEBI" id="CHEBI:29105"/>
    </ligand>
</feature>
<dbReference type="NCBIfam" id="TIGR03838">
    <property type="entry name" value="queuosine_YadB"/>
    <property type="match status" value="1"/>
</dbReference>
<keyword evidence="5 7" id="KW-0067">ATP-binding</keyword>
<comment type="cofactor">
    <cofactor evidence="7">
        <name>Zn(2+)</name>
        <dbReference type="ChEBI" id="CHEBI:29105"/>
    </cofactor>
    <text evidence="7">Binds 1 zinc ion per subunit.</text>
</comment>
<dbReference type="EMBL" id="FNYH01000017">
    <property type="protein sequence ID" value="SEI90853.1"/>
    <property type="molecule type" value="Genomic_DNA"/>
</dbReference>
<dbReference type="EC" id="6.1.1.-" evidence="7"/>
<feature type="binding site" evidence="7">
    <location>
        <position position="114"/>
    </location>
    <ligand>
        <name>Zn(2+)</name>
        <dbReference type="ChEBI" id="CHEBI:29105"/>
    </ligand>
</feature>
<dbReference type="HAMAP" id="MF_01428">
    <property type="entry name" value="Glu_Q_tRNA_synth"/>
    <property type="match status" value="1"/>
</dbReference>
<protein>
    <recommendedName>
        <fullName evidence="7">Glutamyl-Q tRNA(Asp) synthetase</fullName>
        <shortName evidence="7">Glu-Q-RSs</shortName>
        <ecNumber evidence="7">6.1.1.-</ecNumber>
    </recommendedName>
</protein>
<dbReference type="NCBIfam" id="NF004314">
    <property type="entry name" value="PRK05710.1-3"/>
    <property type="match status" value="1"/>
</dbReference>
<evidence type="ECO:0000313" key="10">
    <source>
        <dbReference type="EMBL" id="SEI90853.1"/>
    </source>
</evidence>
<keyword evidence="6 7" id="KW-0030">Aminoacyl-tRNA synthetase</keyword>
<feature type="binding site" evidence="7">
    <location>
        <position position="129"/>
    </location>
    <ligand>
        <name>Zn(2+)</name>
        <dbReference type="ChEBI" id="CHEBI:29105"/>
    </ligand>
</feature>
<accession>A0A1H6UEM8</accession>
<dbReference type="GO" id="GO:0005829">
    <property type="term" value="C:cytosol"/>
    <property type="evidence" value="ECO:0007669"/>
    <property type="project" value="TreeGrafter"/>
</dbReference>
<keyword evidence="11" id="KW-1185">Reference proteome</keyword>
<dbReference type="GO" id="GO:0008270">
    <property type="term" value="F:zinc ion binding"/>
    <property type="evidence" value="ECO:0007669"/>
    <property type="project" value="UniProtKB-UniRule"/>
</dbReference>
<evidence type="ECO:0000256" key="2">
    <source>
        <dbReference type="ARBA" id="ARBA00022723"/>
    </source>
</evidence>
<dbReference type="InterPro" id="IPR022380">
    <property type="entry name" value="Glu-Q_tRNA(Asp)_Synthase"/>
</dbReference>
<dbReference type="PRINTS" id="PR00987">
    <property type="entry name" value="TRNASYNTHGLU"/>
</dbReference>
<dbReference type="GO" id="GO:0004818">
    <property type="term" value="F:glutamate-tRNA ligase activity"/>
    <property type="evidence" value="ECO:0007669"/>
    <property type="project" value="TreeGrafter"/>
</dbReference>
<feature type="binding site" evidence="7">
    <location>
        <begin position="20"/>
        <end position="24"/>
    </location>
    <ligand>
        <name>L-glutamate</name>
        <dbReference type="ChEBI" id="CHEBI:29985"/>
    </ligand>
</feature>
<proteinExistence type="inferred from homology"/>
<keyword evidence="1 7" id="KW-0436">Ligase</keyword>
<dbReference type="PANTHER" id="PTHR43311:SF1">
    <property type="entry name" value="GLUTAMYL-Q TRNA(ASP) SYNTHETASE"/>
    <property type="match status" value="1"/>
</dbReference>
<dbReference type="OrthoDB" id="9807503at2"/>
<feature type="binding site" evidence="7">
    <location>
        <position position="56"/>
    </location>
    <ligand>
        <name>L-glutamate</name>
        <dbReference type="ChEBI" id="CHEBI:29985"/>
    </ligand>
</feature>
<organism evidence="10 11">
    <name type="scientific">Allopseudospirillum japonicum</name>
    <dbReference type="NCBI Taxonomy" id="64971"/>
    <lineage>
        <taxon>Bacteria</taxon>
        <taxon>Pseudomonadati</taxon>
        <taxon>Pseudomonadota</taxon>
        <taxon>Gammaproteobacteria</taxon>
        <taxon>Oceanospirillales</taxon>
        <taxon>Oceanospirillaceae</taxon>
        <taxon>Allopseudospirillum</taxon>
    </lineage>
</organism>
<evidence type="ECO:0000313" key="11">
    <source>
        <dbReference type="Proteomes" id="UP000242999"/>
    </source>
</evidence>
<dbReference type="InterPro" id="IPR014729">
    <property type="entry name" value="Rossmann-like_a/b/a_fold"/>
</dbReference>
<dbReference type="RefSeq" id="WP_093312299.1">
    <property type="nucleotide sequence ID" value="NZ_FNYH01000017.1"/>
</dbReference>
<dbReference type="InterPro" id="IPR020058">
    <property type="entry name" value="Glu/Gln-tRNA-synth_Ib_cat-dom"/>
</dbReference>
<dbReference type="SUPFAM" id="SSF52374">
    <property type="entry name" value="Nucleotidylyl transferase"/>
    <property type="match status" value="1"/>
</dbReference>
<evidence type="ECO:0000256" key="8">
    <source>
        <dbReference type="RuleBase" id="RU363037"/>
    </source>
</evidence>
<dbReference type="InterPro" id="IPR000924">
    <property type="entry name" value="Glu/Gln-tRNA-synth"/>
</dbReference>
<dbReference type="FunFam" id="3.40.50.620:FF:000093">
    <property type="entry name" value="Glutamyl-Q tRNA(Asp) synthetase"/>
    <property type="match status" value="1"/>
</dbReference>
<evidence type="ECO:0000259" key="9">
    <source>
        <dbReference type="Pfam" id="PF00749"/>
    </source>
</evidence>
<keyword evidence="2 7" id="KW-0479">Metal-binding</keyword>
<dbReference type="GO" id="GO:0005524">
    <property type="term" value="F:ATP binding"/>
    <property type="evidence" value="ECO:0007669"/>
    <property type="project" value="UniProtKB-KW"/>
</dbReference>
<keyword evidence="8" id="KW-0648">Protein biosynthesis</keyword>
<keyword evidence="4 7" id="KW-0862">Zinc</keyword>
<dbReference type="STRING" id="64971.SAMN05421831_11711"/>
<keyword evidence="3 7" id="KW-0547">Nucleotide-binding</keyword>
<evidence type="ECO:0000256" key="7">
    <source>
        <dbReference type="HAMAP-Rule" id="MF_01428"/>
    </source>
</evidence>
<feature type="domain" description="Glutamyl/glutaminyl-tRNA synthetase class Ib catalytic" evidence="9">
    <location>
        <begin position="18"/>
        <end position="120"/>
    </location>
</feature>
<dbReference type="PANTHER" id="PTHR43311">
    <property type="entry name" value="GLUTAMATE--TRNA LIGASE"/>
    <property type="match status" value="1"/>
</dbReference>
<feature type="binding site" evidence="7">
    <location>
        <position position="243"/>
    </location>
    <ligand>
        <name>ATP</name>
        <dbReference type="ChEBI" id="CHEBI:30616"/>
    </ligand>
</feature>
<dbReference type="Pfam" id="PF00749">
    <property type="entry name" value="tRNA-synt_1c"/>
    <property type="match status" value="2"/>
</dbReference>
<gene>
    <name evidence="7" type="primary">gluQ</name>
    <name evidence="10" type="ORF">SAMN05421831_11711</name>
</gene>
<dbReference type="Gene3D" id="3.40.50.620">
    <property type="entry name" value="HUPs"/>
    <property type="match status" value="1"/>
</dbReference>
<reference evidence="11" key="1">
    <citation type="submission" date="2016-10" db="EMBL/GenBank/DDBJ databases">
        <authorList>
            <person name="Varghese N."/>
            <person name="Submissions S."/>
        </authorList>
    </citation>
    <scope>NUCLEOTIDE SEQUENCE [LARGE SCALE GENOMIC DNA]</scope>
    <source>
        <strain evidence="11">DSM 7165</strain>
    </source>
</reference>
<evidence type="ECO:0000256" key="6">
    <source>
        <dbReference type="ARBA" id="ARBA00023146"/>
    </source>
</evidence>
<dbReference type="InterPro" id="IPR049940">
    <property type="entry name" value="GluQ/Sye"/>
</dbReference>
<evidence type="ECO:0000256" key="1">
    <source>
        <dbReference type="ARBA" id="ARBA00022598"/>
    </source>
</evidence>
<dbReference type="GO" id="GO:0006400">
    <property type="term" value="P:tRNA modification"/>
    <property type="evidence" value="ECO:0007669"/>
    <property type="project" value="InterPro"/>
</dbReference>
<feature type="short sequence motif" description="'HIGH' region" evidence="7">
    <location>
        <begin position="23"/>
        <end position="33"/>
    </location>
</feature>
<feature type="binding site" evidence="7">
    <location>
        <position position="184"/>
    </location>
    <ligand>
        <name>L-glutamate</name>
        <dbReference type="ChEBI" id="CHEBI:29985"/>
    </ligand>
</feature>
<comment type="function">
    <text evidence="7">Catalyzes the tRNA-independent activation of glutamate in presence of ATP and the subsequent transfer of glutamate onto a tRNA(Asp). Glutamate is transferred on the 2-amino-5-(4,5-dihydroxy-2-cyclopenten-1-yl) moiety of the queuosine in the wobble position of the QUC anticodon.</text>
</comment>
<dbReference type="GO" id="GO:0006424">
    <property type="term" value="P:glutamyl-tRNA aminoacylation"/>
    <property type="evidence" value="ECO:0007669"/>
    <property type="project" value="InterPro"/>
</dbReference>
<dbReference type="AlphaFoldDB" id="A0A1H6UEM8"/>
<evidence type="ECO:0000256" key="5">
    <source>
        <dbReference type="ARBA" id="ARBA00022840"/>
    </source>
</evidence>
<feature type="short sequence motif" description="'KMSKS' region" evidence="7">
    <location>
        <begin position="240"/>
        <end position="244"/>
    </location>
</feature>
<feature type="binding site" evidence="7">
    <location>
        <position position="112"/>
    </location>
    <ligand>
        <name>Zn(2+)</name>
        <dbReference type="ChEBI" id="CHEBI:29105"/>
    </ligand>
</feature>
<sequence>MWRSSVTYPLPLPDQGYRGRFAPTPSGPLHFGSLVTALASYLDAKAHQGLWYVRIEDLDPPREQAGAAADILRTLEAFGLYWDGEVVYQSQRQALYAECMHTLIQQQDAFACTCSRKQLAGYAIYPGWCLQQVADTSQPHAWRLRMPEQTCEVQIQDRCQGVYTWDLSQLTSVVLQRKDGPYAYQLAVTFDDAAQGMTHIVRGSDLLTSTPWQIDLQHRLGYRQPQYLHLPVVLAANGQKLSKQNHAPALIPAQAPQLLYQALHLLGQAPDPHMQSARIDEILPIAIKNWQPQAIPRVLSLYQR</sequence>
<feature type="domain" description="Glutamyl/glutaminyl-tRNA synthetase class Ib catalytic" evidence="9">
    <location>
        <begin position="133"/>
        <end position="246"/>
    </location>
</feature>
<comment type="similarity">
    <text evidence="7">Belongs to the class-I aminoacyl-tRNA synthetase family. GluQ subfamily.</text>
</comment>
<evidence type="ECO:0000256" key="3">
    <source>
        <dbReference type="ARBA" id="ARBA00022741"/>
    </source>
</evidence>
<feature type="binding site" evidence="7">
    <location>
        <position position="202"/>
    </location>
    <ligand>
        <name>L-glutamate</name>
        <dbReference type="ChEBI" id="CHEBI:29985"/>
    </ligand>
</feature>